<dbReference type="EMBL" id="GEVK01021083">
    <property type="protein sequence ID" value="JAU31749.1"/>
    <property type="molecule type" value="Transcribed_RNA"/>
</dbReference>
<accession>A0A1J3ENG4</accession>
<sequence length="124" mass="14525">MSNMNVQFFQPFGMIKRDSYFVCVRRYASFNFFELICKPTLLLPYYYYYIHSAEQCQCTHLLFLHVFFKSLNIDKLDLNLNLTGFDISQPENHVLNELSVTGDDSALLRQAVVENPFFGTRETA</sequence>
<proteinExistence type="predicted"/>
<organism evidence="1">
    <name type="scientific">Noccaea caerulescens</name>
    <name type="common">Alpine penny-cress</name>
    <name type="synonym">Thlaspi caerulescens</name>
    <dbReference type="NCBI Taxonomy" id="107243"/>
    <lineage>
        <taxon>Eukaryota</taxon>
        <taxon>Viridiplantae</taxon>
        <taxon>Streptophyta</taxon>
        <taxon>Embryophyta</taxon>
        <taxon>Tracheophyta</taxon>
        <taxon>Spermatophyta</taxon>
        <taxon>Magnoliopsida</taxon>
        <taxon>eudicotyledons</taxon>
        <taxon>Gunneridae</taxon>
        <taxon>Pentapetalae</taxon>
        <taxon>rosids</taxon>
        <taxon>malvids</taxon>
        <taxon>Brassicales</taxon>
        <taxon>Brassicaceae</taxon>
        <taxon>Coluteocarpeae</taxon>
        <taxon>Noccaea</taxon>
    </lineage>
</organism>
<gene>
    <name evidence="1" type="ORF">LC_TR7302_c0_g1_i1_g.24396</name>
</gene>
<name>A0A1J3ENG4_NOCCA</name>
<dbReference type="AlphaFoldDB" id="A0A1J3ENG4"/>
<protein>
    <submittedName>
        <fullName evidence="1">Uncharacterized protein</fullName>
    </submittedName>
</protein>
<reference evidence="1" key="1">
    <citation type="submission" date="2016-07" db="EMBL/GenBank/DDBJ databases">
        <title>De novo transcriptome assembly of four accessions of the metal hyperaccumulator plant Noccaea caerulescens.</title>
        <authorList>
            <person name="Blande D."/>
            <person name="Halimaa P."/>
            <person name="Tervahauta A.I."/>
            <person name="Aarts M.G."/>
            <person name="Karenlampi S.O."/>
        </authorList>
    </citation>
    <scope>NUCLEOTIDE SEQUENCE</scope>
</reference>
<evidence type="ECO:0000313" key="1">
    <source>
        <dbReference type="EMBL" id="JAU31749.1"/>
    </source>
</evidence>